<protein>
    <submittedName>
        <fullName evidence="5">Glycosyltransferase family 4 protein</fullName>
        <ecNumber evidence="5">2.4.-.-</ecNumber>
    </submittedName>
</protein>
<dbReference type="InterPro" id="IPR028098">
    <property type="entry name" value="Glyco_trans_4-like_N"/>
</dbReference>
<dbReference type="GO" id="GO:0016757">
    <property type="term" value="F:glycosyltransferase activity"/>
    <property type="evidence" value="ECO:0007669"/>
    <property type="project" value="UniProtKB-KW"/>
</dbReference>
<dbReference type="EMBL" id="JAVKGR010000017">
    <property type="protein sequence ID" value="MDR8020147.1"/>
    <property type="molecule type" value="Genomic_DNA"/>
</dbReference>
<name>A0ABU2DUG1_9MICC</name>
<keyword evidence="6" id="KW-1185">Reference proteome</keyword>
<dbReference type="SUPFAM" id="SSF53756">
    <property type="entry name" value="UDP-Glycosyltransferase/glycogen phosphorylase"/>
    <property type="match status" value="1"/>
</dbReference>
<evidence type="ECO:0000313" key="5">
    <source>
        <dbReference type="EMBL" id="MDR8020147.1"/>
    </source>
</evidence>
<dbReference type="RefSeq" id="WP_310549128.1">
    <property type="nucleotide sequence ID" value="NZ_JAVKGR010000017.1"/>
</dbReference>
<reference evidence="5 6" key="1">
    <citation type="submission" date="2023-09" db="EMBL/GenBank/DDBJ databases">
        <title>Description of three actinobacteria isolated from air of manufacturing shop in a pharmaceutical factory.</title>
        <authorList>
            <person name="Zhang D.-F."/>
        </authorList>
    </citation>
    <scope>NUCLEOTIDE SEQUENCE [LARGE SCALE GENOMIC DNA]</scope>
    <source>
        <strain evidence="5 6">LY-0111</strain>
    </source>
</reference>
<dbReference type="Gene3D" id="3.40.50.2000">
    <property type="entry name" value="Glycogen Phosphorylase B"/>
    <property type="match status" value="2"/>
</dbReference>
<evidence type="ECO:0000259" key="4">
    <source>
        <dbReference type="Pfam" id="PF13439"/>
    </source>
</evidence>
<feature type="domain" description="Glycosyl transferase family 1" evidence="3">
    <location>
        <begin position="227"/>
        <end position="392"/>
    </location>
</feature>
<gene>
    <name evidence="5" type="ORF">RIL96_11285</name>
</gene>
<dbReference type="Proteomes" id="UP001251870">
    <property type="component" value="Unassembled WGS sequence"/>
</dbReference>
<evidence type="ECO:0000256" key="1">
    <source>
        <dbReference type="ARBA" id="ARBA00022676"/>
    </source>
</evidence>
<dbReference type="Pfam" id="PF13439">
    <property type="entry name" value="Glyco_transf_4"/>
    <property type="match status" value="1"/>
</dbReference>
<dbReference type="CDD" id="cd03801">
    <property type="entry name" value="GT4_PimA-like"/>
    <property type="match status" value="1"/>
</dbReference>
<dbReference type="Pfam" id="PF00534">
    <property type="entry name" value="Glycos_transf_1"/>
    <property type="match status" value="1"/>
</dbReference>
<accession>A0ABU2DUG1</accession>
<keyword evidence="2 5" id="KW-0808">Transferase</keyword>
<proteinExistence type="predicted"/>
<sequence length="416" mass="44833">MRIAYLLADPGIGVFDVKGASVHVQEMVRAMRAAGHQVTVYCVRRGDKKGRESVPADLADLEVVVETVDGPGLSADPRDREERLHIAAQRLSDRALTTHHQEPFGLIYERYALFSEAGARLSKALRDDELPADAAAGHSDDNLGAPTVPLVVEVNAPLVDEQRAHRSLHDVTTALATTARTLGAADLLSCVSAPVADWVRRTVPEAAERARVVPNGVNTERIRPAATVRKRDELVIGFVGTLKPWHGTETLLHAAARGPAHWQVEISGDGPARNELEELTAELGIEDRVTFHGAVNPESIPKMLHRLDVAVAPYPAPQNPGDHYFSPLKVYEYLAAGLAVVASGVGELPALLGKGTRGLTVAPGDPEALHETLLRLDDDAALRTRLGRAARDAAQTEHSWHARLTELLTTLEVTPA</sequence>
<evidence type="ECO:0000259" key="3">
    <source>
        <dbReference type="Pfam" id="PF00534"/>
    </source>
</evidence>
<dbReference type="InterPro" id="IPR001296">
    <property type="entry name" value="Glyco_trans_1"/>
</dbReference>
<dbReference type="PANTHER" id="PTHR12526:SF510">
    <property type="entry name" value="D-INOSITOL 3-PHOSPHATE GLYCOSYLTRANSFERASE"/>
    <property type="match status" value="1"/>
</dbReference>
<comment type="caution">
    <text evidence="5">The sequence shown here is derived from an EMBL/GenBank/DDBJ whole genome shotgun (WGS) entry which is preliminary data.</text>
</comment>
<feature type="domain" description="Glycosyltransferase subfamily 4-like N-terminal" evidence="4">
    <location>
        <begin position="18"/>
        <end position="221"/>
    </location>
</feature>
<keyword evidence="1 5" id="KW-0328">Glycosyltransferase</keyword>
<evidence type="ECO:0000313" key="6">
    <source>
        <dbReference type="Proteomes" id="UP001251870"/>
    </source>
</evidence>
<dbReference type="EC" id="2.4.-.-" evidence="5"/>
<dbReference type="PANTHER" id="PTHR12526">
    <property type="entry name" value="GLYCOSYLTRANSFERASE"/>
    <property type="match status" value="1"/>
</dbReference>
<organism evidence="5 6">
    <name type="scientific">Nesterenkonia aerolata</name>
    <dbReference type="NCBI Taxonomy" id="3074079"/>
    <lineage>
        <taxon>Bacteria</taxon>
        <taxon>Bacillati</taxon>
        <taxon>Actinomycetota</taxon>
        <taxon>Actinomycetes</taxon>
        <taxon>Micrococcales</taxon>
        <taxon>Micrococcaceae</taxon>
        <taxon>Nesterenkonia</taxon>
    </lineage>
</organism>
<evidence type="ECO:0000256" key="2">
    <source>
        <dbReference type="ARBA" id="ARBA00022679"/>
    </source>
</evidence>